<sequence length="66" mass="7085">MPEGKDRKATGRREFLKLASLGTVVGGASLLMQDAPAQAAAEKTAEGGKGYRETPHVKAFYESTRF</sequence>
<evidence type="ECO:0000313" key="1">
    <source>
        <dbReference type="EMBL" id="MCT8971098.1"/>
    </source>
</evidence>
<reference evidence="1 2" key="1">
    <citation type="submission" date="2022-04" db="EMBL/GenBank/DDBJ databases">
        <authorList>
            <person name="Ye Y.-Q."/>
            <person name="Du Z.-J."/>
        </authorList>
    </citation>
    <scope>NUCLEOTIDE SEQUENCE [LARGE SCALE GENOMIC DNA]</scope>
    <source>
        <strain evidence="1 2">A6E488</strain>
    </source>
</reference>
<accession>A0AAW5QXF7</accession>
<dbReference type="Proteomes" id="UP001320898">
    <property type="component" value="Unassembled WGS sequence"/>
</dbReference>
<comment type="caution">
    <text evidence="1">The sequence shown here is derived from an EMBL/GenBank/DDBJ whole genome shotgun (WGS) entry which is preliminary data.</text>
</comment>
<dbReference type="RefSeq" id="WP_261614670.1">
    <property type="nucleotide sequence ID" value="NZ_JALIDZ010000002.1"/>
</dbReference>
<dbReference type="NCBIfam" id="TIGR01409">
    <property type="entry name" value="TAT_signal_seq"/>
    <property type="match status" value="1"/>
</dbReference>
<organism evidence="1 2">
    <name type="scientific">Microbaculum marinisediminis</name>
    <dbReference type="NCBI Taxonomy" id="2931392"/>
    <lineage>
        <taxon>Bacteria</taxon>
        <taxon>Pseudomonadati</taxon>
        <taxon>Pseudomonadota</taxon>
        <taxon>Alphaproteobacteria</taxon>
        <taxon>Hyphomicrobiales</taxon>
        <taxon>Tepidamorphaceae</taxon>
        <taxon>Microbaculum</taxon>
    </lineage>
</organism>
<dbReference type="AlphaFoldDB" id="A0AAW5QXF7"/>
<dbReference type="InterPro" id="IPR019546">
    <property type="entry name" value="TAT_signal_bac_arc"/>
</dbReference>
<name>A0AAW5QXF7_9HYPH</name>
<dbReference type="EMBL" id="JALIDZ010000002">
    <property type="protein sequence ID" value="MCT8971098.1"/>
    <property type="molecule type" value="Genomic_DNA"/>
</dbReference>
<dbReference type="InterPro" id="IPR006311">
    <property type="entry name" value="TAT_signal"/>
</dbReference>
<gene>
    <name evidence="1" type="ORF">MUB46_04420</name>
</gene>
<protein>
    <submittedName>
        <fullName evidence="1">Twin-arginine translocation signal domain-containing protein</fullName>
    </submittedName>
</protein>
<dbReference type="PROSITE" id="PS51318">
    <property type="entry name" value="TAT"/>
    <property type="match status" value="1"/>
</dbReference>
<evidence type="ECO:0000313" key="2">
    <source>
        <dbReference type="Proteomes" id="UP001320898"/>
    </source>
</evidence>
<keyword evidence="2" id="KW-1185">Reference proteome</keyword>
<proteinExistence type="predicted"/>